<evidence type="ECO:0000259" key="1">
    <source>
        <dbReference type="Pfam" id="PF13966"/>
    </source>
</evidence>
<dbReference type="Pfam" id="PF13966">
    <property type="entry name" value="zf-RVT"/>
    <property type="match status" value="1"/>
</dbReference>
<evidence type="ECO:0000313" key="3">
    <source>
        <dbReference type="Proteomes" id="UP000015106"/>
    </source>
</evidence>
<proteinExistence type="predicted"/>
<name>A0A8R7TV95_TRIUA</name>
<reference evidence="3" key="1">
    <citation type="journal article" date="2013" name="Nature">
        <title>Draft genome of the wheat A-genome progenitor Triticum urartu.</title>
        <authorList>
            <person name="Ling H.Q."/>
            <person name="Zhao S."/>
            <person name="Liu D."/>
            <person name="Wang J."/>
            <person name="Sun H."/>
            <person name="Zhang C."/>
            <person name="Fan H."/>
            <person name="Li D."/>
            <person name="Dong L."/>
            <person name="Tao Y."/>
            <person name="Gao C."/>
            <person name="Wu H."/>
            <person name="Li Y."/>
            <person name="Cui Y."/>
            <person name="Guo X."/>
            <person name="Zheng S."/>
            <person name="Wang B."/>
            <person name="Yu K."/>
            <person name="Liang Q."/>
            <person name="Yang W."/>
            <person name="Lou X."/>
            <person name="Chen J."/>
            <person name="Feng M."/>
            <person name="Jian J."/>
            <person name="Zhang X."/>
            <person name="Luo G."/>
            <person name="Jiang Y."/>
            <person name="Liu J."/>
            <person name="Wang Z."/>
            <person name="Sha Y."/>
            <person name="Zhang B."/>
            <person name="Wu H."/>
            <person name="Tang D."/>
            <person name="Shen Q."/>
            <person name="Xue P."/>
            <person name="Zou S."/>
            <person name="Wang X."/>
            <person name="Liu X."/>
            <person name="Wang F."/>
            <person name="Yang Y."/>
            <person name="An X."/>
            <person name="Dong Z."/>
            <person name="Zhang K."/>
            <person name="Zhang X."/>
            <person name="Luo M.C."/>
            <person name="Dvorak J."/>
            <person name="Tong Y."/>
            <person name="Wang J."/>
            <person name="Yang H."/>
            <person name="Li Z."/>
            <person name="Wang D."/>
            <person name="Zhang A."/>
            <person name="Wang J."/>
        </authorList>
    </citation>
    <scope>NUCLEOTIDE SEQUENCE</scope>
    <source>
        <strain evidence="3">cv. G1812</strain>
    </source>
</reference>
<feature type="domain" description="Reverse transcriptase zinc-binding" evidence="1">
    <location>
        <begin position="1"/>
        <end position="64"/>
    </location>
</feature>
<dbReference type="AlphaFoldDB" id="A0A8R7TV95"/>
<keyword evidence="3" id="KW-1185">Reference proteome</keyword>
<organism evidence="2 3">
    <name type="scientific">Triticum urartu</name>
    <name type="common">Red wild einkorn</name>
    <name type="synonym">Crithodium urartu</name>
    <dbReference type="NCBI Taxonomy" id="4572"/>
    <lineage>
        <taxon>Eukaryota</taxon>
        <taxon>Viridiplantae</taxon>
        <taxon>Streptophyta</taxon>
        <taxon>Embryophyta</taxon>
        <taxon>Tracheophyta</taxon>
        <taxon>Spermatophyta</taxon>
        <taxon>Magnoliopsida</taxon>
        <taxon>Liliopsida</taxon>
        <taxon>Poales</taxon>
        <taxon>Poaceae</taxon>
        <taxon>BOP clade</taxon>
        <taxon>Pooideae</taxon>
        <taxon>Triticodae</taxon>
        <taxon>Triticeae</taxon>
        <taxon>Triticinae</taxon>
        <taxon>Triticum</taxon>
    </lineage>
</organism>
<protein>
    <recommendedName>
        <fullName evidence="1">Reverse transcriptase zinc-binding domain-containing protein</fullName>
    </recommendedName>
</protein>
<reference evidence="2" key="2">
    <citation type="submission" date="2018-03" db="EMBL/GenBank/DDBJ databases">
        <title>The Triticum urartu genome reveals the dynamic nature of wheat genome evolution.</title>
        <authorList>
            <person name="Ling H."/>
            <person name="Ma B."/>
            <person name="Shi X."/>
            <person name="Liu H."/>
            <person name="Dong L."/>
            <person name="Sun H."/>
            <person name="Cao Y."/>
            <person name="Gao Q."/>
            <person name="Zheng S."/>
            <person name="Li Y."/>
            <person name="Yu Y."/>
            <person name="Du H."/>
            <person name="Qi M."/>
            <person name="Li Y."/>
            <person name="Yu H."/>
            <person name="Cui Y."/>
            <person name="Wang N."/>
            <person name="Chen C."/>
            <person name="Wu H."/>
            <person name="Zhao Y."/>
            <person name="Zhang J."/>
            <person name="Li Y."/>
            <person name="Zhou W."/>
            <person name="Zhang B."/>
            <person name="Hu W."/>
            <person name="Eijk M."/>
            <person name="Tang J."/>
            <person name="Witsenboer H."/>
            <person name="Zhao S."/>
            <person name="Li Z."/>
            <person name="Zhang A."/>
            <person name="Wang D."/>
            <person name="Liang C."/>
        </authorList>
    </citation>
    <scope>NUCLEOTIDE SEQUENCE [LARGE SCALE GENOMIC DNA]</scope>
    <source>
        <strain evidence="2">cv. G1812</strain>
    </source>
</reference>
<sequence length="116" mass="13867">MIWKAWAPPKARFFAWLATQDRIWTADRLAKRGWLNYGLCPLCKREQESGSHLFFKCRYTIRLWKMVIEKFQLMHLDTSSWHLEASVKSWWEYLTGTGVPHRKAIASMTMLMSWTI</sequence>
<reference evidence="2" key="3">
    <citation type="submission" date="2022-06" db="UniProtKB">
        <authorList>
            <consortium name="EnsemblPlants"/>
        </authorList>
    </citation>
    <scope>IDENTIFICATION</scope>
</reference>
<evidence type="ECO:0000313" key="2">
    <source>
        <dbReference type="EnsemblPlants" id="TuG1812G0300002543.01.T01.cds303095"/>
    </source>
</evidence>
<dbReference type="InterPro" id="IPR026960">
    <property type="entry name" value="RVT-Znf"/>
</dbReference>
<dbReference type="Gramene" id="TuG1812G0300002543.01.T01">
    <property type="protein sequence ID" value="TuG1812G0300002543.01.T01.cds303095"/>
    <property type="gene ID" value="TuG1812G0300002543.01"/>
</dbReference>
<accession>A0A8R7TV95</accession>
<dbReference type="Proteomes" id="UP000015106">
    <property type="component" value="Chromosome 3"/>
</dbReference>
<dbReference type="EnsemblPlants" id="TuG1812G0300002543.01.T01">
    <property type="protein sequence ID" value="TuG1812G0300002543.01.T01.cds303095"/>
    <property type="gene ID" value="TuG1812G0300002543.01"/>
</dbReference>